<reference evidence="1 2" key="1">
    <citation type="journal article" date="2019" name="Int. J. Syst. Evol. Microbiol.">
        <title>The Global Catalogue of Microorganisms (GCM) 10K type strain sequencing project: providing services to taxonomists for standard genome sequencing and annotation.</title>
        <authorList>
            <consortium name="The Broad Institute Genomics Platform"/>
            <consortium name="The Broad Institute Genome Sequencing Center for Infectious Disease"/>
            <person name="Wu L."/>
            <person name="Ma J."/>
        </authorList>
    </citation>
    <scope>NUCLEOTIDE SEQUENCE [LARGE SCALE GENOMIC DNA]</scope>
    <source>
        <strain evidence="1 2">JCM 1417</strain>
    </source>
</reference>
<accession>A0ABN1KX99</accession>
<name>A0ABN1KX99_CLOSU</name>
<sequence>MSIVKISAFLSSNSKLYKFKEILHNKKCYNACFKNIYLAIKIRSWKIIKIRGPLFFIQKTLETLIYKEFIK</sequence>
<keyword evidence="2" id="KW-1185">Reference proteome</keyword>
<comment type="caution">
    <text evidence="1">The sequence shown here is derived from an EMBL/GenBank/DDBJ whole genome shotgun (WGS) entry which is preliminary data.</text>
</comment>
<gene>
    <name evidence="1" type="ORF">GCM10008908_34860</name>
</gene>
<proteinExistence type="predicted"/>
<dbReference type="Proteomes" id="UP001501047">
    <property type="component" value="Unassembled WGS sequence"/>
</dbReference>
<dbReference type="EMBL" id="BAAACI010000008">
    <property type="protein sequence ID" value="GAA0778267.1"/>
    <property type="molecule type" value="Genomic_DNA"/>
</dbReference>
<protein>
    <submittedName>
        <fullName evidence="1">Uncharacterized protein</fullName>
    </submittedName>
</protein>
<evidence type="ECO:0000313" key="1">
    <source>
        <dbReference type="EMBL" id="GAA0778267.1"/>
    </source>
</evidence>
<organism evidence="1 2">
    <name type="scientific">Clostridium subterminale</name>
    <dbReference type="NCBI Taxonomy" id="1550"/>
    <lineage>
        <taxon>Bacteria</taxon>
        <taxon>Bacillati</taxon>
        <taxon>Bacillota</taxon>
        <taxon>Clostridia</taxon>
        <taxon>Eubacteriales</taxon>
        <taxon>Clostridiaceae</taxon>
        <taxon>Clostridium</taxon>
    </lineage>
</organism>
<evidence type="ECO:0000313" key="2">
    <source>
        <dbReference type="Proteomes" id="UP001501047"/>
    </source>
</evidence>